<comment type="caution">
    <text evidence="2">The sequence shown here is derived from an EMBL/GenBank/DDBJ whole genome shotgun (WGS) entry which is preliminary data.</text>
</comment>
<accession>A0ABR2XB49</accession>
<dbReference type="SMART" id="SM00256">
    <property type="entry name" value="FBOX"/>
    <property type="match status" value="1"/>
</dbReference>
<keyword evidence="3" id="KW-1185">Reference proteome</keyword>
<evidence type="ECO:0000313" key="2">
    <source>
        <dbReference type="EMBL" id="KAK9771023.1"/>
    </source>
</evidence>
<reference evidence="2 3" key="1">
    <citation type="submission" date="2024-02" db="EMBL/GenBank/DDBJ databases">
        <title>First draft genome assembly of two strains of Seiridium cardinale.</title>
        <authorList>
            <person name="Emiliani G."/>
            <person name="Scali E."/>
        </authorList>
    </citation>
    <scope>NUCLEOTIDE SEQUENCE [LARGE SCALE GENOMIC DNA]</scope>
    <source>
        <strain evidence="2 3">BM-138-000479</strain>
    </source>
</reference>
<dbReference type="SUPFAM" id="SSF81383">
    <property type="entry name" value="F-box domain"/>
    <property type="match status" value="1"/>
</dbReference>
<dbReference type="EMBL" id="JARVKM010000081">
    <property type="protein sequence ID" value="KAK9771023.1"/>
    <property type="molecule type" value="Genomic_DNA"/>
</dbReference>
<proteinExistence type="predicted"/>
<name>A0ABR2XB49_9PEZI</name>
<evidence type="ECO:0000259" key="1">
    <source>
        <dbReference type="PROSITE" id="PS50181"/>
    </source>
</evidence>
<dbReference type="InterPro" id="IPR036047">
    <property type="entry name" value="F-box-like_dom_sf"/>
</dbReference>
<sequence>MAITLPCCHGGNLKYDTDGVSEMLAYRHLPLPPTQSRLLGTAIQAKIREYMLTRFNSRRQGSSWLYRLPQEIIDKIAHHLTYKDLLRLQVLSKTLQRIIDPQLASEESKVSLVLCAEKDYKRHFSKGSVRLGCFICYRVIDLREFACEQMARDPNTELLPGEPPRYLRRFCISCGLKKGYHLPGTVLERRDFTTCWISS</sequence>
<dbReference type="PROSITE" id="PS50181">
    <property type="entry name" value="FBOX"/>
    <property type="match status" value="1"/>
</dbReference>
<gene>
    <name evidence="2" type="ORF">SCAR479_12259</name>
</gene>
<organism evidence="2 3">
    <name type="scientific">Seiridium cardinale</name>
    <dbReference type="NCBI Taxonomy" id="138064"/>
    <lineage>
        <taxon>Eukaryota</taxon>
        <taxon>Fungi</taxon>
        <taxon>Dikarya</taxon>
        <taxon>Ascomycota</taxon>
        <taxon>Pezizomycotina</taxon>
        <taxon>Sordariomycetes</taxon>
        <taxon>Xylariomycetidae</taxon>
        <taxon>Amphisphaeriales</taxon>
        <taxon>Sporocadaceae</taxon>
        <taxon>Seiridium</taxon>
    </lineage>
</organism>
<evidence type="ECO:0000313" key="3">
    <source>
        <dbReference type="Proteomes" id="UP001465668"/>
    </source>
</evidence>
<dbReference type="Pfam" id="PF00646">
    <property type="entry name" value="F-box"/>
    <property type="match status" value="1"/>
</dbReference>
<protein>
    <submittedName>
        <fullName evidence="2">F-box domain-containing protein</fullName>
    </submittedName>
</protein>
<feature type="domain" description="F-box" evidence="1">
    <location>
        <begin position="62"/>
        <end position="112"/>
    </location>
</feature>
<dbReference type="InterPro" id="IPR001810">
    <property type="entry name" value="F-box_dom"/>
</dbReference>
<dbReference type="Proteomes" id="UP001465668">
    <property type="component" value="Unassembled WGS sequence"/>
</dbReference>